<evidence type="ECO:0000313" key="3">
    <source>
        <dbReference type="Proteomes" id="UP000436006"/>
    </source>
</evidence>
<dbReference type="AlphaFoldDB" id="A0A7K1S6M4"/>
<dbReference type="InterPro" id="IPR036977">
    <property type="entry name" value="DNA_primase_Znf_CHC2"/>
</dbReference>
<dbReference type="GO" id="GO:0006260">
    <property type="term" value="P:DNA replication"/>
    <property type="evidence" value="ECO:0007669"/>
    <property type="project" value="InterPro"/>
</dbReference>
<accession>A0A7K1S6M4</accession>
<reference evidence="2 3" key="1">
    <citation type="submission" date="2019-12" db="EMBL/GenBank/DDBJ databases">
        <title>Spirosoma sp. HMF4905 genome sequencing and assembly.</title>
        <authorList>
            <person name="Kang H."/>
            <person name="Cha I."/>
            <person name="Kim H."/>
            <person name="Joh K."/>
        </authorList>
    </citation>
    <scope>NUCLEOTIDE SEQUENCE [LARGE SCALE GENOMIC DNA]</scope>
    <source>
        <strain evidence="2 3">HMF4905</strain>
    </source>
</reference>
<dbReference type="EMBL" id="WPIN01000002">
    <property type="protein sequence ID" value="MVM29370.1"/>
    <property type="molecule type" value="Genomic_DNA"/>
</dbReference>
<dbReference type="GO" id="GO:0003677">
    <property type="term" value="F:DNA binding"/>
    <property type="evidence" value="ECO:0007669"/>
    <property type="project" value="InterPro"/>
</dbReference>
<dbReference type="RefSeq" id="WP_157583643.1">
    <property type="nucleotide sequence ID" value="NZ_WPIN01000002.1"/>
</dbReference>
<evidence type="ECO:0000256" key="1">
    <source>
        <dbReference type="SAM" id="MobiDB-lite"/>
    </source>
</evidence>
<sequence length="985" mass="114594">MITPQAIFAQTQDGLDIILRYYPQAEVGVKRKNAKFRIRSETEDPSPSAVLSHYNGVWRVTDFGSGEKAMDAIGIVMKEENCDFATAIKLLCEHHGITDEEGKQAAKLGPTIKQRAATADEEEGTTFITKETFTVAELQTIFSRNSWSYLSRLKYVAGDEPGDELATRNALAVCRKYRFFSLESYTLVKNRKATVISSTELFPIFLFNEGDWQKIYKPREREAQHRFFSIGQKPDHYVFGLEQCQRRLEELQKNDKPGDSAEEEPDTGSRETQLPEIIICSGGSDALNVAAMGYSVVWFNSETVDPKTIPFAKFRKMAERVYNLPDLDVTGRKKAHELALEHLDLFTAYLPDELANRRDLKGKACKDVRDYFNYYSTEDFKNLLALALPYRFWDEEPRRTRDGKIIKKFGRIQAEYKPNNRRLYNFLARSGFGKLPMPNSKDGEVLIQVLGNVVFNIDYKHIRRYIEGFLESRHASEDLFNAFYRSDQVGNNSLENIKRVALDFQDYGRDYQYLFFANEVWKVTATGIEVIKHQNCDRIVWADKVIQHRVKKLAPMFTVSRNAQTSMPQIDIHNQDCLFFRYLINTSRVFWKKELEERLGEHSQAYQTDYLANHQWSVDGPLLSQEERAEQHQHLINKMASLGYLLHRYKDPATAYCVWAMDYNMQNAGQSYGGTGKSLAYDNLKRLIRQDYHNGRNDRLFENNFIFARVTKHTDFLFFDDAYEYFNFKFLFSIITGSMDCVAKGVDGWVLSNEESPKLCITSNFPPRDTDSATARRLWFTMFSDYYHKNPNGEYQEERDPKTEFGKSLFTDFTAEEWNLCLNFYAQCIQVWLQLGKVDTPGQMARQNTYRNKMGASFHAWADVFFNEANGRLNAYVQKIYAHEVYKREYDPKMSSQTFKDKLRYWCLYNGYTLDPVELQNEKQKRILQSVYKLEFRQGQWLKNDKLETVEHLYIQTPGAELTQAGLLRDPSPHMAIDPTEKIGF</sequence>
<protein>
    <recommendedName>
        <fullName evidence="4">Toprim domain-containing protein</fullName>
    </recommendedName>
</protein>
<dbReference type="Proteomes" id="UP000436006">
    <property type="component" value="Unassembled WGS sequence"/>
</dbReference>
<feature type="region of interest" description="Disordered" evidence="1">
    <location>
        <begin position="252"/>
        <end position="274"/>
    </location>
</feature>
<evidence type="ECO:0000313" key="2">
    <source>
        <dbReference type="EMBL" id="MVM29370.1"/>
    </source>
</evidence>
<keyword evidence="3" id="KW-1185">Reference proteome</keyword>
<evidence type="ECO:0008006" key="4">
    <source>
        <dbReference type="Google" id="ProtNLM"/>
    </source>
</evidence>
<dbReference type="Gene3D" id="3.90.580.10">
    <property type="entry name" value="Zinc finger, CHC2-type domain"/>
    <property type="match status" value="1"/>
</dbReference>
<name>A0A7K1S6M4_9BACT</name>
<organism evidence="2 3">
    <name type="scientific">Spirosoma arboris</name>
    <dbReference type="NCBI Taxonomy" id="2682092"/>
    <lineage>
        <taxon>Bacteria</taxon>
        <taxon>Pseudomonadati</taxon>
        <taxon>Bacteroidota</taxon>
        <taxon>Cytophagia</taxon>
        <taxon>Cytophagales</taxon>
        <taxon>Cytophagaceae</taxon>
        <taxon>Spirosoma</taxon>
    </lineage>
</organism>
<dbReference type="Gene3D" id="3.40.1360.10">
    <property type="match status" value="1"/>
</dbReference>
<comment type="caution">
    <text evidence="2">The sequence shown here is derived from an EMBL/GenBank/DDBJ whole genome shotgun (WGS) entry which is preliminary data.</text>
</comment>
<gene>
    <name evidence="2" type="ORF">GO755_04940</name>
</gene>
<proteinExistence type="predicted"/>
<dbReference type="GO" id="GO:0008270">
    <property type="term" value="F:zinc ion binding"/>
    <property type="evidence" value="ECO:0007669"/>
    <property type="project" value="InterPro"/>
</dbReference>